<dbReference type="STRING" id="1386089.N865_07395"/>
<dbReference type="PANTHER" id="PTHR43289">
    <property type="entry name" value="MITOGEN-ACTIVATED PROTEIN KINASE KINASE KINASE 20-RELATED"/>
    <property type="match status" value="1"/>
</dbReference>
<dbReference type="PROSITE" id="PS50011">
    <property type="entry name" value="PROTEIN_KINASE_DOM"/>
    <property type="match status" value="1"/>
</dbReference>
<evidence type="ECO:0000313" key="10">
    <source>
        <dbReference type="EMBL" id="EWT01742.1"/>
    </source>
</evidence>
<protein>
    <recommendedName>
        <fullName evidence="1">non-specific serine/threonine protein kinase</fullName>
        <ecNumber evidence="1">2.7.11.1</ecNumber>
    </recommendedName>
</protein>
<dbReference type="AlphaFoldDB" id="W9G906"/>
<dbReference type="OrthoDB" id="3778994at2"/>
<evidence type="ECO:0000256" key="1">
    <source>
        <dbReference type="ARBA" id="ARBA00012513"/>
    </source>
</evidence>
<proteinExistence type="predicted"/>
<dbReference type="SUPFAM" id="SSF56112">
    <property type="entry name" value="Protein kinase-like (PK-like)"/>
    <property type="match status" value="1"/>
</dbReference>
<dbReference type="RefSeq" id="WP_157557644.1">
    <property type="nucleotide sequence ID" value="NZ_AWSA01000018.1"/>
</dbReference>
<dbReference type="PANTHER" id="PTHR43289:SF6">
    <property type="entry name" value="SERINE_THREONINE-PROTEIN KINASE NEKL-3"/>
    <property type="match status" value="1"/>
</dbReference>
<keyword evidence="4 7" id="KW-0547">Nucleotide-binding</keyword>
<evidence type="ECO:0000256" key="6">
    <source>
        <dbReference type="ARBA" id="ARBA00022840"/>
    </source>
</evidence>
<dbReference type="InterPro" id="IPR017441">
    <property type="entry name" value="Protein_kinase_ATP_BS"/>
</dbReference>
<reference evidence="10 11" key="1">
    <citation type="submission" date="2013-08" db="EMBL/GenBank/DDBJ databases">
        <title>Intrasporangium oryzae NRRL B-24470.</title>
        <authorList>
            <person name="Liu H."/>
            <person name="Wang G."/>
        </authorList>
    </citation>
    <scope>NUCLEOTIDE SEQUENCE [LARGE SCALE GENOMIC DNA]</scope>
    <source>
        <strain evidence="10 11">NRRL B-24470</strain>
    </source>
</reference>
<dbReference type="Gene3D" id="1.10.510.10">
    <property type="entry name" value="Transferase(Phosphotransferase) domain 1"/>
    <property type="match status" value="1"/>
</dbReference>
<organism evidence="10 11">
    <name type="scientific">Intrasporangium oryzae NRRL B-24470</name>
    <dbReference type="NCBI Taxonomy" id="1386089"/>
    <lineage>
        <taxon>Bacteria</taxon>
        <taxon>Bacillati</taxon>
        <taxon>Actinomycetota</taxon>
        <taxon>Actinomycetes</taxon>
        <taxon>Micrococcales</taxon>
        <taxon>Intrasporangiaceae</taxon>
        <taxon>Intrasporangium</taxon>
    </lineage>
</organism>
<dbReference type="Pfam" id="PF00069">
    <property type="entry name" value="Pkinase"/>
    <property type="match status" value="1"/>
</dbReference>
<comment type="caution">
    <text evidence="10">The sequence shown here is derived from an EMBL/GenBank/DDBJ whole genome shotgun (WGS) entry which is preliminary data.</text>
</comment>
<feature type="domain" description="Protein kinase" evidence="9">
    <location>
        <begin position="20"/>
        <end position="258"/>
    </location>
</feature>
<keyword evidence="5 10" id="KW-0418">Kinase</keyword>
<evidence type="ECO:0000256" key="2">
    <source>
        <dbReference type="ARBA" id="ARBA00022527"/>
    </source>
</evidence>
<evidence type="ECO:0000256" key="5">
    <source>
        <dbReference type="ARBA" id="ARBA00022777"/>
    </source>
</evidence>
<keyword evidence="2 10" id="KW-0723">Serine/threonine-protein kinase</keyword>
<evidence type="ECO:0000256" key="4">
    <source>
        <dbReference type="ARBA" id="ARBA00022741"/>
    </source>
</evidence>
<evidence type="ECO:0000256" key="3">
    <source>
        <dbReference type="ARBA" id="ARBA00022679"/>
    </source>
</evidence>
<evidence type="ECO:0000256" key="7">
    <source>
        <dbReference type="PROSITE-ProRule" id="PRU10141"/>
    </source>
</evidence>
<feature type="binding site" evidence="7">
    <location>
        <position position="48"/>
    </location>
    <ligand>
        <name>ATP</name>
        <dbReference type="ChEBI" id="CHEBI:30616"/>
    </ligand>
</feature>
<dbReference type="EMBL" id="AWSA01000018">
    <property type="protein sequence ID" value="EWT01742.1"/>
    <property type="molecule type" value="Genomic_DNA"/>
</dbReference>
<accession>W9G906</accession>
<feature type="region of interest" description="Disordered" evidence="8">
    <location>
        <begin position="290"/>
        <end position="317"/>
    </location>
</feature>
<gene>
    <name evidence="10" type="ORF">N865_07395</name>
</gene>
<dbReference type="EC" id="2.7.11.1" evidence="1"/>
<sequence length="317" mass="32867">MTQPPQPAQPAQPRPQVPGLRVDALIGQGAFSTVWSGADATGRPVAIKVPTGPPDEQGLARGLLERHVLMAVRHEHLVSLRDVVELDDGRSALVFDLVRGILLSALVGARGHLQPGETVTVVSPVCEAVAALHAAGGVHGDISARNVMVRADGRPVLLDLGASHIAGQGSGDVHGTPGFVAPEVRSGDVPTEASDVFSLGALAWFCLTGNGAPDTLLRLDPDTVRSHVGPELGQLVARCIDPDPSLRPSSGEVARLFFDAAAPEPVEVVVGGDDASALTHRLRAAAASEAQARPRRSRRWPGIPGEAMGRLAGRVPG</sequence>
<dbReference type="eggNOG" id="COG0515">
    <property type="taxonomic scope" value="Bacteria"/>
</dbReference>
<evidence type="ECO:0000313" key="11">
    <source>
        <dbReference type="Proteomes" id="UP000019489"/>
    </source>
</evidence>
<dbReference type="CDD" id="cd14014">
    <property type="entry name" value="STKc_PknB_like"/>
    <property type="match status" value="1"/>
</dbReference>
<dbReference type="GO" id="GO:0005524">
    <property type="term" value="F:ATP binding"/>
    <property type="evidence" value="ECO:0007669"/>
    <property type="project" value="UniProtKB-UniRule"/>
</dbReference>
<keyword evidence="3" id="KW-0808">Transferase</keyword>
<keyword evidence="6 7" id="KW-0067">ATP-binding</keyword>
<dbReference type="InterPro" id="IPR000719">
    <property type="entry name" value="Prot_kinase_dom"/>
</dbReference>
<dbReference type="GO" id="GO:0004674">
    <property type="term" value="F:protein serine/threonine kinase activity"/>
    <property type="evidence" value="ECO:0007669"/>
    <property type="project" value="UniProtKB-KW"/>
</dbReference>
<keyword evidence="11" id="KW-1185">Reference proteome</keyword>
<dbReference type="PROSITE" id="PS00107">
    <property type="entry name" value="PROTEIN_KINASE_ATP"/>
    <property type="match status" value="1"/>
</dbReference>
<dbReference type="Gene3D" id="3.30.200.20">
    <property type="entry name" value="Phosphorylase Kinase, domain 1"/>
    <property type="match status" value="1"/>
</dbReference>
<feature type="non-terminal residue" evidence="10">
    <location>
        <position position="317"/>
    </location>
</feature>
<name>W9G906_9MICO</name>
<evidence type="ECO:0000256" key="8">
    <source>
        <dbReference type="SAM" id="MobiDB-lite"/>
    </source>
</evidence>
<dbReference type="InterPro" id="IPR011009">
    <property type="entry name" value="Kinase-like_dom_sf"/>
</dbReference>
<evidence type="ECO:0000259" key="9">
    <source>
        <dbReference type="PROSITE" id="PS50011"/>
    </source>
</evidence>
<dbReference type="Proteomes" id="UP000019489">
    <property type="component" value="Unassembled WGS sequence"/>
</dbReference>